<sequence>MRTIIKVEKVACCVFNNVLNREIASINGVYGVNVDNYKNQVTIDHTSDVSFDEIVARLEENQYKVLPGQIPHKRDYSDFEWPSDETEEDYFVYRAAKWDTPQKQEMASKFVAEMKKNINFTNNMDVMDFGCGTGLVGLQIAPLVRSITMLDTSSNMLEELGKKLEQYNSPCHNIKVVKGDITTISQEEPGKQFDVVFSLMALHHIDKIDELLKEFQSNIKSGGLFVIGDLKEEDGSFHGGDKVSHNGFDIPTLAQRMKNQNFTVLRTNIYNTLHKADKEYEQFIIIARNEK</sequence>
<reference evidence="3" key="1">
    <citation type="submission" date="2019-08" db="EMBL/GenBank/DDBJ databases">
        <authorList>
            <person name="Kucharzyk K."/>
            <person name="Murdoch R.W."/>
            <person name="Higgins S."/>
            <person name="Loffler F."/>
        </authorList>
    </citation>
    <scope>NUCLEOTIDE SEQUENCE</scope>
</reference>
<evidence type="ECO:0000256" key="1">
    <source>
        <dbReference type="ARBA" id="ARBA00022679"/>
    </source>
</evidence>
<dbReference type="Pfam" id="PF13649">
    <property type="entry name" value="Methyltransf_25"/>
    <property type="match status" value="1"/>
</dbReference>
<gene>
    <name evidence="3" type="primary">ubiE_46</name>
    <name evidence="3" type="ORF">SDC9_54484</name>
</gene>
<dbReference type="GO" id="GO:0032259">
    <property type="term" value="P:methylation"/>
    <property type="evidence" value="ECO:0007669"/>
    <property type="project" value="UniProtKB-KW"/>
</dbReference>
<dbReference type="EMBL" id="VSSQ01001420">
    <property type="protein sequence ID" value="MPM08172.1"/>
    <property type="molecule type" value="Genomic_DNA"/>
</dbReference>
<dbReference type="GO" id="GO:0046872">
    <property type="term" value="F:metal ion binding"/>
    <property type="evidence" value="ECO:0007669"/>
    <property type="project" value="InterPro"/>
</dbReference>
<keyword evidence="3" id="KW-0489">Methyltransferase</keyword>
<keyword evidence="1 3" id="KW-0808">Transferase</keyword>
<accession>A0A644WWI2</accession>
<feature type="domain" description="Methyltransferase" evidence="2">
    <location>
        <begin position="126"/>
        <end position="223"/>
    </location>
</feature>
<dbReference type="SUPFAM" id="SSF55008">
    <property type="entry name" value="HMA, heavy metal-associated domain"/>
    <property type="match status" value="1"/>
</dbReference>
<dbReference type="CDD" id="cd02440">
    <property type="entry name" value="AdoMet_MTases"/>
    <property type="match status" value="1"/>
</dbReference>
<dbReference type="EC" id="2.1.1.163" evidence="3"/>
<dbReference type="AlphaFoldDB" id="A0A644WWI2"/>
<name>A0A644WWI2_9ZZZZ</name>
<evidence type="ECO:0000259" key="2">
    <source>
        <dbReference type="Pfam" id="PF13649"/>
    </source>
</evidence>
<dbReference type="GO" id="GO:0043770">
    <property type="term" value="F:demethylmenaquinone methyltransferase activity"/>
    <property type="evidence" value="ECO:0007669"/>
    <property type="project" value="UniProtKB-EC"/>
</dbReference>
<dbReference type="Gene3D" id="3.40.50.150">
    <property type="entry name" value="Vaccinia Virus protein VP39"/>
    <property type="match status" value="1"/>
</dbReference>
<dbReference type="InterPro" id="IPR036163">
    <property type="entry name" value="HMA_dom_sf"/>
</dbReference>
<keyword evidence="3" id="KW-0830">Ubiquinone</keyword>
<comment type="caution">
    <text evidence="3">The sequence shown here is derived from an EMBL/GenBank/DDBJ whole genome shotgun (WGS) entry which is preliminary data.</text>
</comment>
<dbReference type="InterPro" id="IPR029063">
    <property type="entry name" value="SAM-dependent_MTases_sf"/>
</dbReference>
<dbReference type="PANTHER" id="PTHR43861:SF3">
    <property type="entry name" value="PUTATIVE (AFU_ORTHOLOGUE AFUA_2G14390)-RELATED"/>
    <property type="match status" value="1"/>
</dbReference>
<protein>
    <submittedName>
        <fullName evidence="3">Ubiquinone/menaquinone biosynthesis C-methyltransferase UbiE</fullName>
        <ecNumber evidence="3">2.1.1.163</ecNumber>
    </submittedName>
</protein>
<dbReference type="SUPFAM" id="SSF53335">
    <property type="entry name" value="S-adenosyl-L-methionine-dependent methyltransferases"/>
    <property type="match status" value="1"/>
</dbReference>
<proteinExistence type="predicted"/>
<dbReference type="InterPro" id="IPR041698">
    <property type="entry name" value="Methyltransf_25"/>
</dbReference>
<organism evidence="3">
    <name type="scientific">bioreactor metagenome</name>
    <dbReference type="NCBI Taxonomy" id="1076179"/>
    <lineage>
        <taxon>unclassified sequences</taxon>
        <taxon>metagenomes</taxon>
        <taxon>ecological metagenomes</taxon>
    </lineage>
</organism>
<dbReference type="PANTHER" id="PTHR43861">
    <property type="entry name" value="TRANS-ACONITATE 2-METHYLTRANSFERASE-RELATED"/>
    <property type="match status" value="1"/>
</dbReference>
<evidence type="ECO:0000313" key="3">
    <source>
        <dbReference type="EMBL" id="MPM08172.1"/>
    </source>
</evidence>